<feature type="compositionally biased region" description="Basic and acidic residues" evidence="1">
    <location>
        <begin position="124"/>
        <end position="144"/>
    </location>
</feature>
<proteinExistence type="predicted"/>
<organism evidence="2 3">
    <name type="scientific">Paraphoma chrysanthemicola</name>
    <dbReference type="NCBI Taxonomy" id="798071"/>
    <lineage>
        <taxon>Eukaryota</taxon>
        <taxon>Fungi</taxon>
        <taxon>Dikarya</taxon>
        <taxon>Ascomycota</taxon>
        <taxon>Pezizomycotina</taxon>
        <taxon>Dothideomycetes</taxon>
        <taxon>Pleosporomycetidae</taxon>
        <taxon>Pleosporales</taxon>
        <taxon>Pleosporineae</taxon>
        <taxon>Phaeosphaeriaceae</taxon>
        <taxon>Paraphoma</taxon>
    </lineage>
</organism>
<dbReference type="Proteomes" id="UP000813461">
    <property type="component" value="Unassembled WGS sequence"/>
</dbReference>
<keyword evidence="3" id="KW-1185">Reference proteome</keyword>
<feature type="compositionally biased region" description="Basic residues" evidence="1">
    <location>
        <begin position="54"/>
        <end position="64"/>
    </location>
</feature>
<name>A0A8K0VSQ9_9PLEO</name>
<feature type="compositionally biased region" description="Polar residues" evidence="1">
    <location>
        <begin position="8"/>
        <end position="21"/>
    </location>
</feature>
<reference evidence="2" key="1">
    <citation type="journal article" date="2021" name="Nat. Commun.">
        <title>Genetic determinants of endophytism in the Arabidopsis root mycobiome.</title>
        <authorList>
            <person name="Mesny F."/>
            <person name="Miyauchi S."/>
            <person name="Thiergart T."/>
            <person name="Pickel B."/>
            <person name="Atanasova L."/>
            <person name="Karlsson M."/>
            <person name="Huettel B."/>
            <person name="Barry K.W."/>
            <person name="Haridas S."/>
            <person name="Chen C."/>
            <person name="Bauer D."/>
            <person name="Andreopoulos W."/>
            <person name="Pangilinan J."/>
            <person name="LaButti K."/>
            <person name="Riley R."/>
            <person name="Lipzen A."/>
            <person name="Clum A."/>
            <person name="Drula E."/>
            <person name="Henrissat B."/>
            <person name="Kohler A."/>
            <person name="Grigoriev I.V."/>
            <person name="Martin F.M."/>
            <person name="Hacquard S."/>
        </authorList>
    </citation>
    <scope>NUCLEOTIDE SEQUENCE</scope>
    <source>
        <strain evidence="2">MPI-SDFR-AT-0120</strain>
    </source>
</reference>
<accession>A0A8K0VSQ9</accession>
<sequence length="522" mass="57926">MSGFAHQPNGTANHSNMEGAMASSSINVTEWIEDLTNTDSKATDDESEIVWIKTVKKGPTHHGRSPLQRKDEEMDEPTLEQRIVRPSTLAAGRRMQQPTSKATKRREAETAKAKLSPTPQTQLSRREKLMGRRLRREEHMREADAAEDTLETLRAHQTNPAKLAAFDRAVQDTLQRLEAEDSRSKEKPKRKARTRLLRALQIVTRRSRGCAGRCPYEFPLTKTAFSAALPLSRQVLPSTYEDKTLRSPVSAPVFPNKGQAHSANLSLRGSPKHDTKIRQSSAMIKQEPQPKLTVGSAILKDLHQNQALIWDQHEATMYEHFAACGVPLIVRSTKLAIQKKGFQIQAENELQVAHAKRITESHASIGTRACNTDFGGTIVDVEFPKDAIWELSSTQLWKFYEGGQSWNQLGWIPGGYLRIKETRAATRHHGASGDVILEFGSRSFTAEGISIPRFTDSRPINAHVKDHAVGDTFPVRLIFLQGGHLHVIFPAVPLVQADPSCNAIGAVGKEIEFSGALMGSVD</sequence>
<protein>
    <submittedName>
        <fullName evidence="2">Uncharacterized protein</fullName>
    </submittedName>
</protein>
<feature type="region of interest" description="Disordered" evidence="1">
    <location>
        <begin position="248"/>
        <end position="273"/>
    </location>
</feature>
<evidence type="ECO:0000256" key="1">
    <source>
        <dbReference type="SAM" id="MobiDB-lite"/>
    </source>
</evidence>
<dbReference type="OrthoDB" id="3779071at2759"/>
<comment type="caution">
    <text evidence="2">The sequence shown here is derived from an EMBL/GenBank/DDBJ whole genome shotgun (WGS) entry which is preliminary data.</text>
</comment>
<feature type="region of interest" description="Disordered" evidence="1">
    <location>
        <begin position="54"/>
        <end position="146"/>
    </location>
</feature>
<dbReference type="EMBL" id="JAGMVJ010000029">
    <property type="protein sequence ID" value="KAH7069483.1"/>
    <property type="molecule type" value="Genomic_DNA"/>
</dbReference>
<evidence type="ECO:0000313" key="2">
    <source>
        <dbReference type="EMBL" id="KAH7069483.1"/>
    </source>
</evidence>
<gene>
    <name evidence="2" type="ORF">FB567DRAFT_598792</name>
</gene>
<evidence type="ECO:0000313" key="3">
    <source>
        <dbReference type="Proteomes" id="UP000813461"/>
    </source>
</evidence>
<feature type="region of interest" description="Disordered" evidence="1">
    <location>
        <begin position="1"/>
        <end position="21"/>
    </location>
</feature>
<dbReference type="AlphaFoldDB" id="A0A8K0VSQ9"/>